<dbReference type="GO" id="GO:0005730">
    <property type="term" value="C:nucleolus"/>
    <property type="evidence" value="ECO:0007669"/>
    <property type="project" value="UniProtKB-SubCell"/>
</dbReference>
<comment type="similarity">
    <text evidence="2">Belongs to the SLX9 family.</text>
</comment>
<keyword evidence="3" id="KW-0539">Nucleus</keyword>
<dbReference type="Pfam" id="PF15341">
    <property type="entry name" value="SLX9"/>
    <property type="match status" value="1"/>
</dbReference>
<dbReference type="GO" id="GO:0030686">
    <property type="term" value="C:90S preribosome"/>
    <property type="evidence" value="ECO:0007669"/>
    <property type="project" value="InterPro"/>
</dbReference>
<evidence type="ECO:0000313" key="5">
    <source>
        <dbReference type="EMBL" id="KAG5526415.1"/>
    </source>
</evidence>
<dbReference type="GO" id="GO:0000462">
    <property type="term" value="P:maturation of SSU-rRNA from tricistronic rRNA transcript (SSU-rRNA, 5.8S rRNA, LSU-rRNA)"/>
    <property type="evidence" value="ECO:0007669"/>
    <property type="project" value="InterPro"/>
</dbReference>
<dbReference type="InterPro" id="IPR028160">
    <property type="entry name" value="Slx9-like"/>
</dbReference>
<proteinExistence type="inferred from homology"/>
<name>A0AAV6IF06_9ERIC</name>
<feature type="region of interest" description="Disordered" evidence="4">
    <location>
        <begin position="153"/>
        <end position="199"/>
    </location>
</feature>
<comment type="subcellular location">
    <subcellularLocation>
        <location evidence="1">Nucleus</location>
        <location evidence="1">Nucleolus</location>
    </subcellularLocation>
</comment>
<dbReference type="EMBL" id="JACTNZ010000011">
    <property type="protein sequence ID" value="KAG5526415.1"/>
    <property type="molecule type" value="Genomic_DNA"/>
</dbReference>
<keyword evidence="6" id="KW-1185">Reference proteome</keyword>
<comment type="caution">
    <text evidence="5">The sequence shown here is derived from an EMBL/GenBank/DDBJ whole genome shotgun (WGS) entry which is preliminary data.</text>
</comment>
<dbReference type="Proteomes" id="UP000823749">
    <property type="component" value="Chromosome 11"/>
</dbReference>
<dbReference type="PANTHER" id="PTHR31109">
    <property type="entry name" value="PROTEIN FAM207A"/>
    <property type="match status" value="1"/>
</dbReference>
<dbReference type="GO" id="GO:0030688">
    <property type="term" value="C:preribosome, small subunit precursor"/>
    <property type="evidence" value="ECO:0007669"/>
    <property type="project" value="InterPro"/>
</dbReference>
<reference evidence="5" key="1">
    <citation type="submission" date="2020-08" db="EMBL/GenBank/DDBJ databases">
        <title>Plant Genome Project.</title>
        <authorList>
            <person name="Zhang R.-G."/>
        </authorList>
    </citation>
    <scope>NUCLEOTIDE SEQUENCE</scope>
    <source>
        <strain evidence="5">WSP0</strain>
        <tissue evidence="5">Leaf</tissue>
    </source>
</reference>
<sequence>MHQFPCSLGYIYLVRQLEVQVSNMGKTSTSSEPSTHADRKFEKKLEFYAISVEKLPLPNSSVYGLCSFSEVRDTVASLGVQKAISKNKKVGSRKKKLKAYDLSTLSEFLPDLKAPRQPPEFKLNSKSRQNLVLKEGNQLKTVLNHPDFQSDPFAAIHQHLQSTQPVTDEKPARKKTKGGKTKSKKKKTRTSSGPQSMES</sequence>
<evidence type="ECO:0000313" key="6">
    <source>
        <dbReference type="Proteomes" id="UP000823749"/>
    </source>
</evidence>
<dbReference type="PANTHER" id="PTHR31109:SF2">
    <property type="entry name" value="RIBOSOME BIOGENESIS PROTEIN SLX9 HOMOLOG"/>
    <property type="match status" value="1"/>
</dbReference>
<dbReference type="AlphaFoldDB" id="A0AAV6IF06"/>
<feature type="compositionally biased region" description="Basic residues" evidence="4">
    <location>
        <begin position="172"/>
        <end position="189"/>
    </location>
</feature>
<protein>
    <submittedName>
        <fullName evidence="5">Uncharacterized protein</fullName>
    </submittedName>
</protein>
<evidence type="ECO:0000256" key="1">
    <source>
        <dbReference type="ARBA" id="ARBA00004604"/>
    </source>
</evidence>
<accession>A0AAV6IF06</accession>
<organism evidence="5 6">
    <name type="scientific">Rhododendron griersonianum</name>
    <dbReference type="NCBI Taxonomy" id="479676"/>
    <lineage>
        <taxon>Eukaryota</taxon>
        <taxon>Viridiplantae</taxon>
        <taxon>Streptophyta</taxon>
        <taxon>Embryophyta</taxon>
        <taxon>Tracheophyta</taxon>
        <taxon>Spermatophyta</taxon>
        <taxon>Magnoliopsida</taxon>
        <taxon>eudicotyledons</taxon>
        <taxon>Gunneridae</taxon>
        <taxon>Pentapetalae</taxon>
        <taxon>asterids</taxon>
        <taxon>Ericales</taxon>
        <taxon>Ericaceae</taxon>
        <taxon>Ericoideae</taxon>
        <taxon>Rhodoreae</taxon>
        <taxon>Rhododendron</taxon>
    </lineage>
</organism>
<evidence type="ECO:0000256" key="2">
    <source>
        <dbReference type="ARBA" id="ARBA00011022"/>
    </source>
</evidence>
<evidence type="ECO:0000256" key="4">
    <source>
        <dbReference type="SAM" id="MobiDB-lite"/>
    </source>
</evidence>
<evidence type="ECO:0000256" key="3">
    <source>
        <dbReference type="ARBA" id="ARBA00023242"/>
    </source>
</evidence>
<gene>
    <name evidence="5" type="ORF">RHGRI_032632</name>
</gene>